<evidence type="ECO:0000313" key="2">
    <source>
        <dbReference type="EMBL" id="GHA98589.1"/>
    </source>
</evidence>
<evidence type="ECO:0000256" key="1">
    <source>
        <dbReference type="SAM" id="Phobius"/>
    </source>
</evidence>
<comment type="caution">
    <text evidence="2">The sequence shown here is derived from an EMBL/GenBank/DDBJ whole genome shotgun (WGS) entry which is preliminary data.</text>
</comment>
<proteinExistence type="predicted"/>
<keyword evidence="1" id="KW-0812">Transmembrane</keyword>
<reference evidence="2" key="2">
    <citation type="submission" date="2020-09" db="EMBL/GenBank/DDBJ databases">
        <authorList>
            <person name="Sun Q."/>
            <person name="Ohkuma M."/>
        </authorList>
    </citation>
    <scope>NUCLEOTIDE SEQUENCE</scope>
    <source>
        <strain evidence="2">JCM 4518</strain>
    </source>
</reference>
<dbReference type="EMBL" id="BMUL01000013">
    <property type="protein sequence ID" value="GHA98589.1"/>
    <property type="molecule type" value="Genomic_DNA"/>
</dbReference>
<keyword evidence="1" id="KW-0472">Membrane</keyword>
<protein>
    <submittedName>
        <fullName evidence="2">Uncharacterized protein</fullName>
    </submittedName>
</protein>
<keyword evidence="1" id="KW-1133">Transmembrane helix</keyword>
<evidence type="ECO:0000313" key="3">
    <source>
        <dbReference type="Proteomes" id="UP000644020"/>
    </source>
</evidence>
<gene>
    <name evidence="2" type="ORF">GCM10010305_47630</name>
</gene>
<accession>A0A918WBT3</accession>
<dbReference type="AlphaFoldDB" id="A0A918WBT3"/>
<name>A0A918WBT3_9ACTN</name>
<reference evidence="2" key="1">
    <citation type="journal article" date="2014" name="Int. J. Syst. Evol. Microbiol.">
        <title>Complete genome sequence of Corynebacterium casei LMG S-19264T (=DSM 44701T), isolated from a smear-ripened cheese.</title>
        <authorList>
            <consortium name="US DOE Joint Genome Institute (JGI-PGF)"/>
            <person name="Walter F."/>
            <person name="Albersmeier A."/>
            <person name="Kalinowski J."/>
            <person name="Ruckert C."/>
        </authorList>
    </citation>
    <scope>NUCLEOTIDE SEQUENCE</scope>
    <source>
        <strain evidence="2">JCM 4518</strain>
    </source>
</reference>
<dbReference type="Proteomes" id="UP000644020">
    <property type="component" value="Unassembled WGS sequence"/>
</dbReference>
<sequence>MANSHNQGDGRDRRGAVVALLTAVVASAPLAPSPVTTWVWGIAVVVVVVVVARGQRGRGLGPCSSAHGV</sequence>
<keyword evidence="3" id="KW-1185">Reference proteome</keyword>
<organism evidence="2 3">
    <name type="scientific">Streptomyces termitum</name>
    <dbReference type="NCBI Taxonomy" id="67368"/>
    <lineage>
        <taxon>Bacteria</taxon>
        <taxon>Bacillati</taxon>
        <taxon>Actinomycetota</taxon>
        <taxon>Actinomycetes</taxon>
        <taxon>Kitasatosporales</taxon>
        <taxon>Streptomycetaceae</taxon>
        <taxon>Streptomyces</taxon>
    </lineage>
</organism>
<feature type="transmembrane region" description="Helical" evidence="1">
    <location>
        <begin position="37"/>
        <end position="54"/>
    </location>
</feature>